<dbReference type="PANTHER" id="PTHR23098:SF16">
    <property type="entry name" value="REGULATORY PROTEIN ZESTE"/>
    <property type="match status" value="1"/>
</dbReference>
<dbReference type="Proteomes" id="UP001591681">
    <property type="component" value="Unassembled WGS sequence"/>
</dbReference>
<sequence length="193" mass="20742">MAGMPNFTSQELNVLVDEVEKRRLVLFSKLKNSVTNAEKKEAWQEVADRVNSQKTGAGRSTVPDLTPLEERVLDVLGQEAVEGVPGGIDVCAKHHLGPGSVRHRRHLPFPTHHSPPPCLVSPPPCLSSLTALLRVTNPTWPWHIQGAIPCTPGLPSVQGEPHGDCSVSPICTEDPVAPASGPPVRLQRGPPKV</sequence>
<feature type="domain" description="Myb/SANT-like DNA-binding" evidence="2">
    <location>
        <begin position="5"/>
        <end position="60"/>
    </location>
</feature>
<feature type="region of interest" description="Disordered" evidence="1">
    <location>
        <begin position="172"/>
        <end position="193"/>
    </location>
</feature>
<accession>A0ABD1IS31</accession>
<name>A0ABD1IS31_9TELE</name>
<protein>
    <recommendedName>
        <fullName evidence="2">Myb/SANT-like DNA-binding domain-containing protein</fullName>
    </recommendedName>
</protein>
<evidence type="ECO:0000313" key="4">
    <source>
        <dbReference type="Proteomes" id="UP001591681"/>
    </source>
</evidence>
<comment type="caution">
    <text evidence="3">The sequence shown here is derived from an EMBL/GenBank/DDBJ whole genome shotgun (WGS) entry which is preliminary data.</text>
</comment>
<evidence type="ECO:0000256" key="1">
    <source>
        <dbReference type="SAM" id="MobiDB-lite"/>
    </source>
</evidence>
<dbReference type="AlphaFoldDB" id="A0ABD1IS31"/>
<evidence type="ECO:0000259" key="2">
    <source>
        <dbReference type="Pfam" id="PF13873"/>
    </source>
</evidence>
<reference evidence="3 4" key="1">
    <citation type="submission" date="2024-09" db="EMBL/GenBank/DDBJ databases">
        <title>A chromosome-level genome assembly of Gray's grenadier anchovy, Coilia grayii.</title>
        <authorList>
            <person name="Fu Z."/>
        </authorList>
    </citation>
    <scope>NUCLEOTIDE SEQUENCE [LARGE SCALE GENOMIC DNA]</scope>
    <source>
        <strain evidence="3">G4</strain>
        <tissue evidence="3">Muscle</tissue>
    </source>
</reference>
<evidence type="ECO:0000313" key="3">
    <source>
        <dbReference type="EMBL" id="KAL2077819.1"/>
    </source>
</evidence>
<gene>
    <name evidence="3" type="ORF">ACEWY4_027323</name>
</gene>
<keyword evidence="4" id="KW-1185">Reference proteome</keyword>
<dbReference type="EMBL" id="JBHFQA010000024">
    <property type="protein sequence ID" value="KAL2077819.1"/>
    <property type="molecule type" value="Genomic_DNA"/>
</dbReference>
<organism evidence="3 4">
    <name type="scientific">Coilia grayii</name>
    <name type="common">Gray's grenadier anchovy</name>
    <dbReference type="NCBI Taxonomy" id="363190"/>
    <lineage>
        <taxon>Eukaryota</taxon>
        <taxon>Metazoa</taxon>
        <taxon>Chordata</taxon>
        <taxon>Craniata</taxon>
        <taxon>Vertebrata</taxon>
        <taxon>Euteleostomi</taxon>
        <taxon>Actinopterygii</taxon>
        <taxon>Neopterygii</taxon>
        <taxon>Teleostei</taxon>
        <taxon>Clupei</taxon>
        <taxon>Clupeiformes</taxon>
        <taxon>Clupeoidei</taxon>
        <taxon>Engraulidae</taxon>
        <taxon>Coilinae</taxon>
        <taxon>Coilia</taxon>
    </lineage>
</organism>
<dbReference type="InterPro" id="IPR028002">
    <property type="entry name" value="Myb_DNA-bind_5"/>
</dbReference>
<dbReference type="PANTHER" id="PTHR23098">
    <property type="entry name" value="AGAP001331-PA-RELATED"/>
    <property type="match status" value="1"/>
</dbReference>
<dbReference type="Pfam" id="PF13873">
    <property type="entry name" value="Myb_DNA-bind_5"/>
    <property type="match status" value="1"/>
</dbReference>
<proteinExistence type="predicted"/>